<proteinExistence type="predicted"/>
<evidence type="ECO:0000256" key="1">
    <source>
        <dbReference type="SAM" id="MobiDB-lite"/>
    </source>
</evidence>
<dbReference type="GeneID" id="83202477"/>
<keyword evidence="3" id="KW-1185">Reference proteome</keyword>
<gene>
    <name evidence="2" type="ORF">N7468_005878</name>
</gene>
<comment type="caution">
    <text evidence="2">The sequence shown here is derived from an EMBL/GenBank/DDBJ whole genome shotgun (WGS) entry which is preliminary data.</text>
</comment>
<feature type="region of interest" description="Disordered" evidence="1">
    <location>
        <begin position="62"/>
        <end position="93"/>
    </location>
</feature>
<sequence length="110" mass="12584">MSSPFLCSLAPKRIMEFERNSKHDTSRWILEYLLCSRLDTLYWEPPHRICLTARTNSQKPCVCGSGRGTDTQRPQKCAPRATQHVGSKRERTKHLPISRCTVDLGRAKGK</sequence>
<dbReference type="Proteomes" id="UP001150941">
    <property type="component" value="Unassembled WGS sequence"/>
</dbReference>
<dbReference type="RefSeq" id="XP_058330914.1">
    <property type="nucleotide sequence ID" value="XM_058475174.1"/>
</dbReference>
<protein>
    <submittedName>
        <fullName evidence="2">Uncharacterized protein</fullName>
    </submittedName>
</protein>
<accession>A0A9W9P053</accession>
<organism evidence="2 3">
    <name type="scientific">Penicillium chermesinum</name>
    <dbReference type="NCBI Taxonomy" id="63820"/>
    <lineage>
        <taxon>Eukaryota</taxon>
        <taxon>Fungi</taxon>
        <taxon>Dikarya</taxon>
        <taxon>Ascomycota</taxon>
        <taxon>Pezizomycotina</taxon>
        <taxon>Eurotiomycetes</taxon>
        <taxon>Eurotiomycetidae</taxon>
        <taxon>Eurotiales</taxon>
        <taxon>Aspergillaceae</taxon>
        <taxon>Penicillium</taxon>
    </lineage>
</organism>
<reference evidence="2" key="2">
    <citation type="journal article" date="2023" name="IMA Fungus">
        <title>Comparative genomic study of the Penicillium genus elucidates a diverse pangenome and 15 lateral gene transfer events.</title>
        <authorList>
            <person name="Petersen C."/>
            <person name="Sorensen T."/>
            <person name="Nielsen M.R."/>
            <person name="Sondergaard T.E."/>
            <person name="Sorensen J.L."/>
            <person name="Fitzpatrick D.A."/>
            <person name="Frisvad J.C."/>
            <person name="Nielsen K.L."/>
        </authorList>
    </citation>
    <scope>NUCLEOTIDE SEQUENCE</scope>
    <source>
        <strain evidence="2">IBT 19713</strain>
    </source>
</reference>
<name>A0A9W9P053_9EURO</name>
<evidence type="ECO:0000313" key="3">
    <source>
        <dbReference type="Proteomes" id="UP001150941"/>
    </source>
</evidence>
<evidence type="ECO:0000313" key="2">
    <source>
        <dbReference type="EMBL" id="KAJ5232922.1"/>
    </source>
</evidence>
<reference evidence="2" key="1">
    <citation type="submission" date="2022-11" db="EMBL/GenBank/DDBJ databases">
        <authorList>
            <person name="Petersen C."/>
        </authorList>
    </citation>
    <scope>NUCLEOTIDE SEQUENCE</scope>
    <source>
        <strain evidence="2">IBT 19713</strain>
    </source>
</reference>
<dbReference type="EMBL" id="JAPQKS010000004">
    <property type="protein sequence ID" value="KAJ5232922.1"/>
    <property type="molecule type" value="Genomic_DNA"/>
</dbReference>
<dbReference type="AlphaFoldDB" id="A0A9W9P053"/>